<sequence length="371" mass="41801">MPRRLASSNASRSSKGSKAPSKPAKDPEDQDAVVEGLSLDEETDEQEDEDADAPRIAQWVDEDDLNGDSDSGLEEGPSKNPLCSYCIPGISVYIYHQFQDLSELSMGALRRAQQALSHTAESDSDSESEASSESESEEDSDNAHPQEKEWSIKPRPDIGKRQNKHAPTEVSSKKPVTRRRTIVQVQAPQARDPRFLTMSGEFSAEKYRNNYSFLTDAHKTELQTLRENLKRARKLLASSPRDLRPEREAEVQRLELAVKRAESSVNRDRREEVEQKALDRVSKEEREQRKAGKGSWHLKNSAKKELLLKARYDALAESGGQTAVKKAIEKRRKKIGQKEKKSRPFSKGEEQSGKRPNVNDGGGPAKRRKLW</sequence>
<dbReference type="AlphaFoldDB" id="A0A8H5H0T5"/>
<comment type="similarity">
    <text evidence="2 9">Belongs to the RRP36 family.</text>
</comment>
<protein>
    <recommendedName>
        <fullName evidence="9">rRNA biogenesis protein RRP36</fullName>
    </recommendedName>
</protein>
<evidence type="ECO:0000256" key="7">
    <source>
        <dbReference type="ARBA" id="ARBA00023274"/>
    </source>
</evidence>
<dbReference type="PANTHER" id="PTHR21738:SF0">
    <property type="entry name" value="RIBOSOMAL RNA PROCESSING PROTEIN 36 HOMOLOG"/>
    <property type="match status" value="1"/>
</dbReference>
<comment type="subcellular location">
    <subcellularLocation>
        <location evidence="1 9">Nucleus</location>
        <location evidence="1 9">Nucleolus</location>
    </subcellularLocation>
</comment>
<evidence type="ECO:0000256" key="10">
    <source>
        <dbReference type="SAM" id="MobiDB-lite"/>
    </source>
</evidence>
<evidence type="ECO:0000256" key="6">
    <source>
        <dbReference type="ARBA" id="ARBA00023242"/>
    </source>
</evidence>
<dbReference type="OrthoDB" id="448446at2759"/>
<keyword evidence="7 9" id="KW-0687">Ribonucleoprotein</keyword>
<evidence type="ECO:0000256" key="9">
    <source>
        <dbReference type="RuleBase" id="RU368027"/>
    </source>
</evidence>
<feature type="compositionally biased region" description="Basic and acidic residues" evidence="10">
    <location>
        <begin position="260"/>
        <end position="290"/>
    </location>
</feature>
<evidence type="ECO:0000256" key="2">
    <source>
        <dbReference type="ARBA" id="ARBA00009418"/>
    </source>
</evidence>
<proteinExistence type="inferred from homology"/>
<gene>
    <name evidence="11" type="ORF">D9758_000320</name>
</gene>
<accession>A0A8H5H0T5</accession>
<feature type="region of interest" description="Disordered" evidence="10">
    <location>
        <begin position="260"/>
        <end position="300"/>
    </location>
</feature>
<feature type="region of interest" description="Disordered" evidence="10">
    <location>
        <begin position="1"/>
        <end position="81"/>
    </location>
</feature>
<feature type="compositionally biased region" description="Low complexity" evidence="10">
    <location>
        <begin position="1"/>
        <end position="22"/>
    </location>
</feature>
<evidence type="ECO:0000313" key="11">
    <source>
        <dbReference type="EMBL" id="KAF5374881.1"/>
    </source>
</evidence>
<dbReference type="Proteomes" id="UP000559256">
    <property type="component" value="Unassembled WGS sequence"/>
</dbReference>
<dbReference type="EMBL" id="JAACJM010000001">
    <property type="protein sequence ID" value="KAF5374881.1"/>
    <property type="molecule type" value="Genomic_DNA"/>
</dbReference>
<comment type="caution">
    <text evidence="11">The sequence shown here is derived from an EMBL/GenBank/DDBJ whole genome shotgun (WGS) entry which is preliminary data.</text>
</comment>
<feature type="region of interest" description="Disordered" evidence="10">
    <location>
        <begin position="318"/>
        <end position="371"/>
    </location>
</feature>
<evidence type="ECO:0000256" key="8">
    <source>
        <dbReference type="ARBA" id="ARBA00025053"/>
    </source>
</evidence>
<feature type="region of interest" description="Disordered" evidence="10">
    <location>
        <begin position="110"/>
        <end position="189"/>
    </location>
</feature>
<comment type="function">
    <text evidence="8 9">Component of the 90S pre-ribosome involved in the maturation of rRNAs. Required for early cleavages of the pre-RNAs in the 40S ribosomal subunit maturation pathway.</text>
</comment>
<dbReference type="GO" id="GO:0030686">
    <property type="term" value="C:90S preribosome"/>
    <property type="evidence" value="ECO:0007669"/>
    <property type="project" value="TreeGrafter"/>
</dbReference>
<keyword evidence="6 9" id="KW-0539">Nucleus</keyword>
<dbReference type="GO" id="GO:0000462">
    <property type="term" value="P:maturation of SSU-rRNA from tricistronic rRNA transcript (SSU-rRNA, 5.8S rRNA, LSU-rRNA)"/>
    <property type="evidence" value="ECO:0007669"/>
    <property type="project" value="TreeGrafter"/>
</dbReference>
<keyword evidence="4 9" id="KW-0698">rRNA processing</keyword>
<dbReference type="Pfam" id="PF06102">
    <property type="entry name" value="RRP36"/>
    <property type="match status" value="1"/>
</dbReference>
<feature type="compositionally biased region" description="Basic residues" evidence="10">
    <location>
        <begin position="328"/>
        <end position="344"/>
    </location>
</feature>
<organism evidence="11 12">
    <name type="scientific">Tetrapyrgos nigripes</name>
    <dbReference type="NCBI Taxonomy" id="182062"/>
    <lineage>
        <taxon>Eukaryota</taxon>
        <taxon>Fungi</taxon>
        <taxon>Dikarya</taxon>
        <taxon>Basidiomycota</taxon>
        <taxon>Agaricomycotina</taxon>
        <taxon>Agaricomycetes</taxon>
        <taxon>Agaricomycetidae</taxon>
        <taxon>Agaricales</taxon>
        <taxon>Marasmiineae</taxon>
        <taxon>Marasmiaceae</taxon>
        <taxon>Tetrapyrgos</taxon>
    </lineage>
</organism>
<reference evidence="11 12" key="1">
    <citation type="journal article" date="2020" name="ISME J.">
        <title>Uncovering the hidden diversity of litter-decomposition mechanisms in mushroom-forming fungi.</title>
        <authorList>
            <person name="Floudas D."/>
            <person name="Bentzer J."/>
            <person name="Ahren D."/>
            <person name="Johansson T."/>
            <person name="Persson P."/>
            <person name="Tunlid A."/>
        </authorList>
    </citation>
    <scope>NUCLEOTIDE SEQUENCE [LARGE SCALE GENOMIC DNA]</scope>
    <source>
        <strain evidence="11 12">CBS 291.85</strain>
    </source>
</reference>
<feature type="compositionally biased region" description="Basic and acidic residues" evidence="10">
    <location>
        <begin position="141"/>
        <end position="160"/>
    </location>
</feature>
<dbReference type="InterPro" id="IPR009292">
    <property type="entry name" value="RRP36"/>
</dbReference>
<evidence type="ECO:0000256" key="5">
    <source>
        <dbReference type="ARBA" id="ARBA00023054"/>
    </source>
</evidence>
<dbReference type="GO" id="GO:0005730">
    <property type="term" value="C:nucleolus"/>
    <property type="evidence" value="ECO:0007669"/>
    <property type="project" value="UniProtKB-SubCell"/>
</dbReference>
<feature type="compositionally biased region" description="Acidic residues" evidence="10">
    <location>
        <begin position="122"/>
        <end position="140"/>
    </location>
</feature>
<feature type="compositionally biased region" description="Acidic residues" evidence="10">
    <location>
        <begin position="60"/>
        <end position="73"/>
    </location>
</feature>
<dbReference type="PANTHER" id="PTHR21738">
    <property type="entry name" value="RIBOSOMAL RNA PROCESSING PROTEIN 36 HOMOLOG"/>
    <property type="match status" value="1"/>
</dbReference>
<evidence type="ECO:0000256" key="3">
    <source>
        <dbReference type="ARBA" id="ARBA00022517"/>
    </source>
</evidence>
<keyword evidence="5" id="KW-0175">Coiled coil</keyword>
<feature type="compositionally biased region" description="Acidic residues" evidence="10">
    <location>
        <begin position="28"/>
        <end position="51"/>
    </location>
</feature>
<comment type="subunit">
    <text evidence="9">Associates with 90S and pre-40S pre-ribosomal particles.</text>
</comment>
<evidence type="ECO:0000256" key="1">
    <source>
        <dbReference type="ARBA" id="ARBA00004604"/>
    </source>
</evidence>
<name>A0A8H5H0T5_9AGAR</name>
<keyword evidence="3 9" id="KW-0690">Ribosome biogenesis</keyword>
<evidence type="ECO:0000256" key="4">
    <source>
        <dbReference type="ARBA" id="ARBA00022552"/>
    </source>
</evidence>
<keyword evidence="12" id="KW-1185">Reference proteome</keyword>
<evidence type="ECO:0000313" key="12">
    <source>
        <dbReference type="Proteomes" id="UP000559256"/>
    </source>
</evidence>